<name>A0ACD5V280_AVESA</name>
<reference evidence="1" key="2">
    <citation type="submission" date="2025-09" db="UniProtKB">
        <authorList>
            <consortium name="EnsemblPlants"/>
        </authorList>
    </citation>
    <scope>IDENTIFICATION</scope>
</reference>
<accession>A0ACD5V280</accession>
<keyword evidence="2" id="KW-1185">Reference proteome</keyword>
<evidence type="ECO:0000313" key="1">
    <source>
        <dbReference type="EnsemblPlants" id="AVESA.00010b.r2.2DG0363060.1.CDS"/>
    </source>
</evidence>
<evidence type="ECO:0000313" key="2">
    <source>
        <dbReference type="Proteomes" id="UP001732700"/>
    </source>
</evidence>
<dbReference type="EnsemblPlants" id="AVESA.00010b.r2.2DG0363060.1">
    <property type="protein sequence ID" value="AVESA.00010b.r2.2DG0363060.1.CDS"/>
    <property type="gene ID" value="AVESA.00010b.r2.2DG0363060"/>
</dbReference>
<protein>
    <submittedName>
        <fullName evidence="1">Uncharacterized protein</fullName>
    </submittedName>
</protein>
<reference evidence="1" key="1">
    <citation type="submission" date="2021-05" db="EMBL/GenBank/DDBJ databases">
        <authorList>
            <person name="Scholz U."/>
            <person name="Mascher M."/>
            <person name="Fiebig A."/>
        </authorList>
    </citation>
    <scope>NUCLEOTIDE SEQUENCE [LARGE SCALE GENOMIC DNA]</scope>
</reference>
<sequence>MEFTAPSFSLGIDFDDPPPAAPARSDPRGQAQGYAAPDAPSFSLGLDFEDDSGGEEPQFTAGGRSEGLARGYEAPDAPSFSLGFDDDDEDDDGGACQPQFPAGGRREEQAQRYEAPDPPSFSLGIDDDHHHGGAGEPRLPARSRREEQPRRYEAPDAPSFSLGIDDDDDDDFVPVERRHDQQRPQVAPSDLSCLDEEDEEFLLAGGGRADRARGEALHPEPVQPETTRLKRLRRGPAPRRMAPPRPSTPAPLATETSPGTAAWGDIGSIEDGIEGFSDEERPQGMPPSVGSCRTSSNSKFSLLSHSVLTTQSTRKANIAKSTPLSNSAVSKPLEESCTKKLLPKITISPLRKIHFLDSDTDSDDNKSLNKAKKPVSPIKKRQESMHKKVARDFASSRRKGQSRRKVLLELGEVLRQQAKPVPQRNEARQPRGSGEIKEVVLVVDFTIEKISLCSYIVRPVHFVSEIQKIRLRSHDLLC</sequence>
<proteinExistence type="predicted"/>
<organism evidence="1 2">
    <name type="scientific">Avena sativa</name>
    <name type="common">Oat</name>
    <dbReference type="NCBI Taxonomy" id="4498"/>
    <lineage>
        <taxon>Eukaryota</taxon>
        <taxon>Viridiplantae</taxon>
        <taxon>Streptophyta</taxon>
        <taxon>Embryophyta</taxon>
        <taxon>Tracheophyta</taxon>
        <taxon>Spermatophyta</taxon>
        <taxon>Magnoliopsida</taxon>
        <taxon>Liliopsida</taxon>
        <taxon>Poales</taxon>
        <taxon>Poaceae</taxon>
        <taxon>BOP clade</taxon>
        <taxon>Pooideae</taxon>
        <taxon>Poodae</taxon>
        <taxon>Poeae</taxon>
        <taxon>Poeae Chloroplast Group 1 (Aveneae type)</taxon>
        <taxon>Aveninae</taxon>
        <taxon>Avena</taxon>
    </lineage>
</organism>
<dbReference type="Proteomes" id="UP001732700">
    <property type="component" value="Chromosome 2D"/>
</dbReference>